<organism evidence="2 3">
    <name type="scientific">Albidovulum salinarum</name>
    <dbReference type="NCBI Taxonomy" id="2984153"/>
    <lineage>
        <taxon>Bacteria</taxon>
        <taxon>Pseudomonadati</taxon>
        <taxon>Pseudomonadota</taxon>
        <taxon>Alphaproteobacteria</taxon>
        <taxon>Rhodobacterales</taxon>
        <taxon>Paracoccaceae</taxon>
        <taxon>Albidovulum</taxon>
    </lineage>
</organism>
<evidence type="ECO:0000259" key="1">
    <source>
        <dbReference type="Pfam" id="PF20078"/>
    </source>
</evidence>
<evidence type="ECO:0000313" key="2">
    <source>
        <dbReference type="EMBL" id="MCU9848463.1"/>
    </source>
</evidence>
<accession>A0ABT2X3D3</accession>
<sequence>MTCEFVRATALDYFPCRYGQSKVMFRGPRRRLDGRYVAVLGGTETYGKFIEEPYPALMEKALDLPVVNFGCMNAGPDAFLAEPVILSACARARVTVIQLMGAQNITNRFYAVHPRRNDRFLRASAQMKSIFPDIDFTEFNFTGHMLGTLKEAAPDRFRLVAEELKAAWTARMRHLLQKIDTPTVILWLQAGNSADPLVLNDAMIAAIRPFATDFLRVTPSAAARMSGTEGMHFAPLEEPAAATMPGPLVHREVADVLGPVLRRLL</sequence>
<gene>
    <name evidence="2" type="ORF">OEZ60_10620</name>
</gene>
<evidence type="ECO:0000313" key="3">
    <source>
        <dbReference type="Proteomes" id="UP001209535"/>
    </source>
</evidence>
<dbReference type="EMBL" id="JAOVQO010000009">
    <property type="protein sequence ID" value="MCU9848463.1"/>
    <property type="molecule type" value="Genomic_DNA"/>
</dbReference>
<reference evidence="2 3" key="1">
    <citation type="submission" date="2022-10" db="EMBL/GenBank/DDBJ databases">
        <title>Defluviimonas sp. nov., isolated from ocean surface sediments.</title>
        <authorList>
            <person name="He W."/>
            <person name="Wang L."/>
            <person name="Zhang D.-F."/>
        </authorList>
    </citation>
    <scope>NUCLEOTIDE SEQUENCE [LARGE SCALE GENOMIC DNA]</scope>
    <source>
        <strain evidence="2 3">WL0024</strain>
    </source>
</reference>
<feature type="domain" description="DUF6473" evidence="1">
    <location>
        <begin position="1"/>
        <end position="264"/>
    </location>
</feature>
<dbReference type="Proteomes" id="UP001209535">
    <property type="component" value="Unassembled WGS sequence"/>
</dbReference>
<comment type="caution">
    <text evidence="2">The sequence shown here is derived from an EMBL/GenBank/DDBJ whole genome shotgun (WGS) entry which is preliminary data.</text>
</comment>
<name>A0ABT2X3D3_9RHOB</name>
<dbReference type="InterPro" id="IPR045524">
    <property type="entry name" value="DUF6473"/>
</dbReference>
<dbReference type="Pfam" id="PF20078">
    <property type="entry name" value="DUF6473"/>
    <property type="match status" value="1"/>
</dbReference>
<protein>
    <submittedName>
        <fullName evidence="2">DUF6473 family protein</fullName>
    </submittedName>
</protein>
<dbReference type="RefSeq" id="WP_263335813.1">
    <property type="nucleotide sequence ID" value="NZ_JAOVQO010000009.1"/>
</dbReference>
<keyword evidence="3" id="KW-1185">Reference proteome</keyword>
<proteinExistence type="predicted"/>